<keyword evidence="6" id="KW-1185">Reference proteome</keyword>
<evidence type="ECO:0000256" key="3">
    <source>
        <dbReference type="SAM" id="SignalP"/>
    </source>
</evidence>
<gene>
    <name evidence="5" type="ORF">J5Y09_10895</name>
</gene>
<dbReference type="Proteomes" id="UP000680815">
    <property type="component" value="Unassembled WGS sequence"/>
</dbReference>
<feature type="compositionally biased region" description="Low complexity" evidence="2">
    <location>
        <begin position="278"/>
        <end position="288"/>
    </location>
</feature>
<sequence>MRARLLALLALLLAPAPALGTPSTAGDAGLVCRAAIALAEREAGIPAGLLQAIGRVESGRRDPATGQFAPWPWTINAEGRGMYFPTREAAIAEVRQLQARGVRVIDVGCMQVNLHFHPNAFPSLEQAFDPVTNARYAAQFLTTLHGAANDWARAAGHYHSHTPERAEPYRARVLAAWAQEQGRPPGDPAAGAAALARLAAAPAGGPLSLTNRADRAQVIPLAAGAGGAEGRGRGLDAYRSAPIMVVGQAVAVPRPAVAAAPAAAATPAPARMAFAAAPPGAATPGAGTLPISPSRPSPLAFFRRPG</sequence>
<evidence type="ECO:0000313" key="6">
    <source>
        <dbReference type="Proteomes" id="UP000680815"/>
    </source>
</evidence>
<comment type="similarity">
    <text evidence="1">Belongs to the virb1 family.</text>
</comment>
<protein>
    <submittedName>
        <fullName evidence="5">Transglycosylase SLT domain-containing protein</fullName>
    </submittedName>
</protein>
<dbReference type="InterPro" id="IPR008258">
    <property type="entry name" value="Transglycosylase_SLT_dom_1"/>
</dbReference>
<evidence type="ECO:0000256" key="2">
    <source>
        <dbReference type="SAM" id="MobiDB-lite"/>
    </source>
</evidence>
<evidence type="ECO:0000256" key="1">
    <source>
        <dbReference type="ARBA" id="ARBA00009387"/>
    </source>
</evidence>
<accession>A0ABS4ASW7</accession>
<feature type="signal peptide" evidence="3">
    <location>
        <begin position="1"/>
        <end position="20"/>
    </location>
</feature>
<reference evidence="5 6" key="1">
    <citation type="submission" date="2021-03" db="EMBL/GenBank/DDBJ databases">
        <authorList>
            <person name="So Y."/>
        </authorList>
    </citation>
    <scope>NUCLEOTIDE SEQUENCE [LARGE SCALE GENOMIC DNA]</scope>
    <source>
        <strain evidence="5 6">PWR1</strain>
    </source>
</reference>
<evidence type="ECO:0000313" key="5">
    <source>
        <dbReference type="EMBL" id="MBP0464421.1"/>
    </source>
</evidence>
<name>A0ABS4ASW7_9PROT</name>
<dbReference type="InterPro" id="IPR023346">
    <property type="entry name" value="Lysozyme-like_dom_sf"/>
</dbReference>
<keyword evidence="3" id="KW-0732">Signal</keyword>
<feature type="domain" description="Transglycosylase SLT" evidence="4">
    <location>
        <begin position="38"/>
        <end position="159"/>
    </location>
</feature>
<feature type="chain" id="PRO_5047132850" evidence="3">
    <location>
        <begin position="21"/>
        <end position="306"/>
    </location>
</feature>
<dbReference type="EMBL" id="JAGIYZ010000009">
    <property type="protein sequence ID" value="MBP0464421.1"/>
    <property type="molecule type" value="Genomic_DNA"/>
</dbReference>
<dbReference type="RefSeq" id="WP_209351786.1">
    <property type="nucleotide sequence ID" value="NZ_JAGIYZ010000009.1"/>
</dbReference>
<dbReference type="Pfam" id="PF01464">
    <property type="entry name" value="SLT"/>
    <property type="match status" value="1"/>
</dbReference>
<proteinExistence type="inferred from homology"/>
<evidence type="ECO:0000259" key="4">
    <source>
        <dbReference type="Pfam" id="PF01464"/>
    </source>
</evidence>
<comment type="caution">
    <text evidence="5">The sequence shown here is derived from an EMBL/GenBank/DDBJ whole genome shotgun (WGS) entry which is preliminary data.</text>
</comment>
<organism evidence="5 6">
    <name type="scientific">Roseomonas nitratireducens</name>
    <dbReference type="NCBI Taxonomy" id="2820810"/>
    <lineage>
        <taxon>Bacteria</taxon>
        <taxon>Pseudomonadati</taxon>
        <taxon>Pseudomonadota</taxon>
        <taxon>Alphaproteobacteria</taxon>
        <taxon>Acetobacterales</taxon>
        <taxon>Roseomonadaceae</taxon>
        <taxon>Roseomonas</taxon>
    </lineage>
</organism>
<dbReference type="SUPFAM" id="SSF53955">
    <property type="entry name" value="Lysozyme-like"/>
    <property type="match status" value="1"/>
</dbReference>
<feature type="region of interest" description="Disordered" evidence="2">
    <location>
        <begin position="278"/>
        <end position="306"/>
    </location>
</feature>